<feature type="transmembrane region" description="Helical" evidence="1">
    <location>
        <begin position="140"/>
        <end position="162"/>
    </location>
</feature>
<keyword evidence="1" id="KW-1133">Transmembrane helix</keyword>
<protein>
    <submittedName>
        <fullName evidence="2">Uncharacterized protein</fullName>
    </submittedName>
</protein>
<dbReference type="eggNOG" id="ENOG503377N">
    <property type="taxonomic scope" value="Bacteria"/>
</dbReference>
<dbReference type="EMBL" id="CP001802">
    <property type="protein sequence ID" value="ACY20161.1"/>
    <property type="molecule type" value="Genomic_DNA"/>
</dbReference>
<dbReference type="HOGENOM" id="CLU_101305_1_0_11"/>
<feature type="transmembrane region" description="Helical" evidence="1">
    <location>
        <begin position="68"/>
        <end position="87"/>
    </location>
</feature>
<evidence type="ECO:0000313" key="2">
    <source>
        <dbReference type="EMBL" id="ACY20161.1"/>
    </source>
</evidence>
<dbReference type="KEGG" id="gbr:Gbro_0848"/>
<dbReference type="STRING" id="526226.Gbro_0848"/>
<dbReference type="AlphaFoldDB" id="D0L3G2"/>
<sequence length="227" mass="23943">MITAVFALIGVAVLAVGVMAMRMRWRVGSVALAVAIICAGMAYDNFAVAVGRFIGYGDALMAINVPRYWIHALFVPMLILIAGVLVYRLGVRQIGSRGTVIAGSVLVAMLLVIGIITDIARLDLKPEDTGDALRYVNEGASGPPVAAVVTVLALIVLGGMAWRYGYFKWLLVGALIMLVAAAAGTAVVWLGNLGELALMISLLATMAKVGDREDDLRAEAAAKEELE</sequence>
<keyword evidence="3" id="KW-1185">Reference proteome</keyword>
<feature type="transmembrane region" description="Helical" evidence="1">
    <location>
        <begin position="169"/>
        <end position="191"/>
    </location>
</feature>
<dbReference type="Proteomes" id="UP000001219">
    <property type="component" value="Chromosome"/>
</dbReference>
<evidence type="ECO:0000256" key="1">
    <source>
        <dbReference type="SAM" id="Phobius"/>
    </source>
</evidence>
<feature type="transmembrane region" description="Helical" evidence="1">
    <location>
        <begin position="30"/>
        <end position="56"/>
    </location>
</feature>
<keyword evidence="1" id="KW-0472">Membrane</keyword>
<reference evidence="3" key="1">
    <citation type="submission" date="2009-10" db="EMBL/GenBank/DDBJ databases">
        <title>The complete chromosome of Gordonia bronchialis DSM 43247.</title>
        <authorList>
            <consortium name="US DOE Joint Genome Institute (JGI-PGF)"/>
            <person name="Lucas S."/>
            <person name="Copeland A."/>
            <person name="Lapidus A."/>
            <person name="Glavina del Rio T."/>
            <person name="Dalin E."/>
            <person name="Tice H."/>
            <person name="Bruce D."/>
            <person name="Goodwin L."/>
            <person name="Pitluck S."/>
            <person name="Kyrpides N."/>
            <person name="Mavromatis K."/>
            <person name="Ivanova N."/>
            <person name="Ovchinnikova G."/>
            <person name="Saunders E."/>
            <person name="Brettin T."/>
            <person name="Detter J.C."/>
            <person name="Han C."/>
            <person name="Larimer F."/>
            <person name="Land M."/>
            <person name="Hauser L."/>
            <person name="Markowitz V."/>
            <person name="Cheng J.-F."/>
            <person name="Hugenholtz P."/>
            <person name="Woyke T."/>
            <person name="Wu D."/>
            <person name="Jando M."/>
            <person name="Schneider S."/>
            <person name="Goeker M."/>
            <person name="Klenk H.-P."/>
            <person name="Eisen J.A."/>
        </authorList>
    </citation>
    <scope>NUCLEOTIDE SEQUENCE [LARGE SCALE GENOMIC DNA]</scope>
    <source>
        <strain evidence="3">ATCC 25592 / DSM 43247 / BCRC 13721 / JCM 3198 / KCTC 3076 / NBRC 16047 / NCTC 10667</strain>
    </source>
</reference>
<dbReference type="RefSeq" id="WP_012832741.1">
    <property type="nucleotide sequence ID" value="NC_013441.1"/>
</dbReference>
<proteinExistence type="predicted"/>
<accession>D0L3G2</accession>
<organism evidence="2 3">
    <name type="scientific">Gordonia bronchialis (strain ATCC 25592 / DSM 43247 / BCRC 13721 / JCM 3198 / KCTC 3076 / NBRC 16047 / NCTC 10667)</name>
    <name type="common">Rhodococcus bronchialis</name>
    <dbReference type="NCBI Taxonomy" id="526226"/>
    <lineage>
        <taxon>Bacteria</taxon>
        <taxon>Bacillati</taxon>
        <taxon>Actinomycetota</taxon>
        <taxon>Actinomycetes</taxon>
        <taxon>Mycobacteriales</taxon>
        <taxon>Gordoniaceae</taxon>
        <taxon>Gordonia</taxon>
    </lineage>
</organism>
<keyword evidence="1" id="KW-0812">Transmembrane</keyword>
<reference evidence="2 3" key="2">
    <citation type="journal article" date="2010" name="Stand. Genomic Sci.">
        <title>Complete genome sequence of Gordonia bronchialis type strain (3410).</title>
        <authorList>
            <person name="Ivanova N."/>
            <person name="Sikorski J."/>
            <person name="Jando M."/>
            <person name="Lapidus A."/>
            <person name="Nolan M."/>
            <person name="Lucas S."/>
            <person name="Del Rio T.G."/>
            <person name="Tice H."/>
            <person name="Copeland A."/>
            <person name="Cheng J.F."/>
            <person name="Chen F."/>
            <person name="Bruce D."/>
            <person name="Goodwin L."/>
            <person name="Pitluck S."/>
            <person name="Mavromatis K."/>
            <person name="Ovchinnikova G."/>
            <person name="Pati A."/>
            <person name="Chen A."/>
            <person name="Palaniappan K."/>
            <person name="Land M."/>
            <person name="Hauser L."/>
            <person name="Chang Y.J."/>
            <person name="Jeffries C.D."/>
            <person name="Chain P."/>
            <person name="Saunders E."/>
            <person name="Han C."/>
            <person name="Detter J.C."/>
            <person name="Brettin T."/>
            <person name="Rohde M."/>
            <person name="Goker M."/>
            <person name="Bristow J."/>
            <person name="Eisen J.A."/>
            <person name="Markowitz V."/>
            <person name="Hugenholtz P."/>
            <person name="Klenk H.P."/>
            <person name="Kyrpides N.C."/>
        </authorList>
    </citation>
    <scope>NUCLEOTIDE SEQUENCE [LARGE SCALE GENOMIC DNA]</scope>
    <source>
        <strain evidence="3">ATCC 25592 / DSM 43247 / BCRC 13721 / JCM 3198 / KCTC 3076 / NBRC 16047 / NCTC 10667</strain>
    </source>
</reference>
<feature type="transmembrane region" description="Helical" evidence="1">
    <location>
        <begin position="99"/>
        <end position="120"/>
    </location>
</feature>
<name>D0L3G2_GORB4</name>
<feature type="transmembrane region" description="Helical" evidence="1">
    <location>
        <begin position="6"/>
        <end position="23"/>
    </location>
</feature>
<evidence type="ECO:0000313" key="3">
    <source>
        <dbReference type="Proteomes" id="UP000001219"/>
    </source>
</evidence>
<gene>
    <name evidence="2" type="ordered locus">Gbro_0848</name>
</gene>
<dbReference type="OrthoDB" id="4331374at2"/>